<evidence type="ECO:0000313" key="2">
    <source>
        <dbReference type="EMBL" id="TNN53406.1"/>
    </source>
</evidence>
<accession>A0A4Z2GIY0</accession>
<reference evidence="2 3" key="1">
    <citation type="submission" date="2019-03" db="EMBL/GenBank/DDBJ databases">
        <title>First draft genome of Liparis tanakae, snailfish: a comprehensive survey of snailfish specific genes.</title>
        <authorList>
            <person name="Kim W."/>
            <person name="Song I."/>
            <person name="Jeong J.-H."/>
            <person name="Kim D."/>
            <person name="Kim S."/>
            <person name="Ryu S."/>
            <person name="Song J.Y."/>
            <person name="Lee S.K."/>
        </authorList>
    </citation>
    <scope>NUCLEOTIDE SEQUENCE [LARGE SCALE GENOMIC DNA]</scope>
    <source>
        <tissue evidence="2">Muscle</tissue>
    </source>
</reference>
<dbReference type="EMBL" id="SRLO01000517">
    <property type="protein sequence ID" value="TNN53406.1"/>
    <property type="molecule type" value="Genomic_DNA"/>
</dbReference>
<sequence>MTRCWDTDPKRRPSALTCTTETEELYDMHKVDIIDAVYRVLKKLDQKEEEIMTEQIERVPDTTVSVSECEKMKIRDTVPTGRPPIQEMDGRGQTNRRDVERARGLPSSQPSRWCYDDVSRQSTAKGVKRSSRQLSSPDTLVCQPAAAAGVQINLCHVTGVQYGNNNTMNLQVGERPPRKRHPTAPA</sequence>
<keyword evidence="3" id="KW-1185">Reference proteome</keyword>
<comment type="caution">
    <text evidence="2">The sequence shown here is derived from an EMBL/GenBank/DDBJ whole genome shotgun (WGS) entry which is preliminary data.</text>
</comment>
<dbReference type="OrthoDB" id="4062651at2759"/>
<organism evidence="2 3">
    <name type="scientific">Liparis tanakae</name>
    <name type="common">Tanaka's snailfish</name>
    <dbReference type="NCBI Taxonomy" id="230148"/>
    <lineage>
        <taxon>Eukaryota</taxon>
        <taxon>Metazoa</taxon>
        <taxon>Chordata</taxon>
        <taxon>Craniata</taxon>
        <taxon>Vertebrata</taxon>
        <taxon>Euteleostomi</taxon>
        <taxon>Actinopterygii</taxon>
        <taxon>Neopterygii</taxon>
        <taxon>Teleostei</taxon>
        <taxon>Neoteleostei</taxon>
        <taxon>Acanthomorphata</taxon>
        <taxon>Eupercaria</taxon>
        <taxon>Perciformes</taxon>
        <taxon>Cottioidei</taxon>
        <taxon>Cottales</taxon>
        <taxon>Liparidae</taxon>
        <taxon>Liparis</taxon>
    </lineage>
</organism>
<proteinExistence type="predicted"/>
<gene>
    <name evidence="2" type="ORF">EYF80_036393</name>
</gene>
<dbReference type="AlphaFoldDB" id="A0A4Z2GIY0"/>
<evidence type="ECO:0000313" key="3">
    <source>
        <dbReference type="Proteomes" id="UP000314294"/>
    </source>
</evidence>
<feature type="region of interest" description="Disordered" evidence="1">
    <location>
        <begin position="77"/>
        <end position="137"/>
    </location>
</feature>
<evidence type="ECO:0000256" key="1">
    <source>
        <dbReference type="SAM" id="MobiDB-lite"/>
    </source>
</evidence>
<name>A0A4Z2GIY0_9TELE</name>
<dbReference type="Proteomes" id="UP000314294">
    <property type="component" value="Unassembled WGS sequence"/>
</dbReference>
<protein>
    <submittedName>
        <fullName evidence="2">Uncharacterized protein</fullName>
    </submittedName>
</protein>